<sequence length="217" mass="24341">LSGSEDINSTIRQFFCSNKTYNDMATLFFNPQEAAIHQLFHQDGEQWPSEPSGHSFLNFLSTKTPKLKLGLAIYSGTFALIGAAAFLGGVVRMTISLTVILIESTNEITYGLPIMITLMVLMLLFVLSFTSCYQLILTASDIMEPILTYVYPHTQVQSLVSILRTTVYHAFPVVTENRQNERDFMKGNILISNNIRFKVHRLGPKTGLSSDFPHPDK</sequence>
<accession>A0ABV0SAF3</accession>
<dbReference type="InterPro" id="IPR046342">
    <property type="entry name" value="CBS_dom_sf"/>
</dbReference>
<keyword evidence="5" id="KW-0129">CBS domain</keyword>
<proteinExistence type="predicted"/>
<dbReference type="PANTHER" id="PTHR11689">
    <property type="entry name" value="CHLORIDE CHANNEL PROTEIN CLC FAMILY MEMBER"/>
    <property type="match status" value="1"/>
</dbReference>
<dbReference type="SUPFAM" id="SSF54631">
    <property type="entry name" value="CBS-domain pair"/>
    <property type="match status" value="1"/>
</dbReference>
<evidence type="ECO:0000256" key="1">
    <source>
        <dbReference type="ARBA" id="ARBA00004141"/>
    </source>
</evidence>
<keyword evidence="4 7" id="KW-1133">Transmembrane helix</keyword>
<keyword evidence="6 7" id="KW-0472">Membrane</keyword>
<protein>
    <submittedName>
        <fullName evidence="8">Uncharacterized protein</fullName>
    </submittedName>
</protein>
<dbReference type="PANTHER" id="PTHR11689:SF158">
    <property type="entry name" value="H(+)_CL(-) EXCHANGE TRANSPORTER 6"/>
    <property type="match status" value="1"/>
</dbReference>
<dbReference type="InterPro" id="IPR001807">
    <property type="entry name" value="ClC"/>
</dbReference>
<dbReference type="InterPro" id="IPR051280">
    <property type="entry name" value="Cl-channel/antiporter"/>
</dbReference>
<feature type="non-terminal residue" evidence="8">
    <location>
        <position position="1"/>
    </location>
</feature>
<reference evidence="8 9" key="1">
    <citation type="submission" date="2021-06" db="EMBL/GenBank/DDBJ databases">
        <authorList>
            <person name="Palmer J.M."/>
        </authorList>
    </citation>
    <scope>NUCLEOTIDE SEQUENCE [LARGE SCALE GENOMIC DNA]</scope>
    <source>
        <strain evidence="8 9">XC_2019</strain>
        <tissue evidence="8">Muscle</tissue>
    </source>
</reference>
<evidence type="ECO:0000256" key="2">
    <source>
        <dbReference type="ARBA" id="ARBA00022692"/>
    </source>
</evidence>
<evidence type="ECO:0000256" key="6">
    <source>
        <dbReference type="ARBA" id="ARBA00023136"/>
    </source>
</evidence>
<keyword evidence="3" id="KW-0677">Repeat</keyword>
<dbReference type="Gene3D" id="1.10.3080.10">
    <property type="entry name" value="Clc chloride channel"/>
    <property type="match status" value="1"/>
</dbReference>
<evidence type="ECO:0000313" key="9">
    <source>
        <dbReference type="Proteomes" id="UP001434883"/>
    </source>
</evidence>
<comment type="subcellular location">
    <subcellularLocation>
        <location evidence="1">Membrane</location>
        <topology evidence="1">Multi-pass membrane protein</topology>
    </subcellularLocation>
</comment>
<dbReference type="Pfam" id="PF00654">
    <property type="entry name" value="Voltage_CLC"/>
    <property type="match status" value="1"/>
</dbReference>
<evidence type="ECO:0000256" key="3">
    <source>
        <dbReference type="ARBA" id="ARBA00022737"/>
    </source>
</evidence>
<evidence type="ECO:0000256" key="7">
    <source>
        <dbReference type="SAM" id="Phobius"/>
    </source>
</evidence>
<dbReference type="InterPro" id="IPR014743">
    <property type="entry name" value="Cl-channel_core"/>
</dbReference>
<feature type="transmembrane region" description="Helical" evidence="7">
    <location>
        <begin position="71"/>
        <end position="102"/>
    </location>
</feature>
<dbReference type="Proteomes" id="UP001434883">
    <property type="component" value="Unassembled WGS sequence"/>
</dbReference>
<organism evidence="8 9">
    <name type="scientific">Xenoophorus captivus</name>
    <dbReference type="NCBI Taxonomy" id="1517983"/>
    <lineage>
        <taxon>Eukaryota</taxon>
        <taxon>Metazoa</taxon>
        <taxon>Chordata</taxon>
        <taxon>Craniata</taxon>
        <taxon>Vertebrata</taxon>
        <taxon>Euteleostomi</taxon>
        <taxon>Actinopterygii</taxon>
        <taxon>Neopterygii</taxon>
        <taxon>Teleostei</taxon>
        <taxon>Neoteleostei</taxon>
        <taxon>Acanthomorphata</taxon>
        <taxon>Ovalentaria</taxon>
        <taxon>Atherinomorphae</taxon>
        <taxon>Cyprinodontiformes</taxon>
        <taxon>Goodeidae</taxon>
        <taxon>Xenoophorus</taxon>
    </lineage>
</organism>
<dbReference type="EMBL" id="JAHRIN010071383">
    <property type="protein sequence ID" value="MEQ2216638.1"/>
    <property type="molecule type" value="Genomic_DNA"/>
</dbReference>
<name>A0ABV0SAF3_9TELE</name>
<dbReference type="PRINTS" id="PR00762">
    <property type="entry name" value="CLCHANNEL"/>
</dbReference>
<comment type="caution">
    <text evidence="8">The sequence shown here is derived from an EMBL/GenBank/DDBJ whole genome shotgun (WGS) entry which is preliminary data.</text>
</comment>
<evidence type="ECO:0000256" key="4">
    <source>
        <dbReference type="ARBA" id="ARBA00022989"/>
    </source>
</evidence>
<feature type="transmembrane region" description="Helical" evidence="7">
    <location>
        <begin position="114"/>
        <end position="136"/>
    </location>
</feature>
<keyword evidence="9" id="KW-1185">Reference proteome</keyword>
<keyword evidence="2 7" id="KW-0812">Transmembrane</keyword>
<evidence type="ECO:0000256" key="5">
    <source>
        <dbReference type="ARBA" id="ARBA00023122"/>
    </source>
</evidence>
<gene>
    <name evidence="8" type="ORF">XENOCAPTIV_019604</name>
</gene>
<evidence type="ECO:0000313" key="8">
    <source>
        <dbReference type="EMBL" id="MEQ2216638.1"/>
    </source>
</evidence>
<dbReference type="SUPFAM" id="SSF81340">
    <property type="entry name" value="Clc chloride channel"/>
    <property type="match status" value="1"/>
</dbReference>